<feature type="transmembrane region" description="Helical" evidence="1">
    <location>
        <begin position="95"/>
        <end position="114"/>
    </location>
</feature>
<keyword evidence="3" id="KW-1185">Reference proteome</keyword>
<feature type="transmembrane region" description="Helical" evidence="1">
    <location>
        <begin position="25"/>
        <end position="44"/>
    </location>
</feature>
<keyword evidence="1" id="KW-1133">Transmembrane helix</keyword>
<accession>A0A097QS90</accession>
<feature type="transmembrane region" description="Helical" evidence="1">
    <location>
        <begin position="126"/>
        <end position="147"/>
    </location>
</feature>
<dbReference type="OrthoDB" id="86220at2157"/>
<feature type="transmembrane region" description="Helical" evidence="1">
    <location>
        <begin position="177"/>
        <end position="197"/>
    </location>
</feature>
<dbReference type="AlphaFoldDB" id="A0A097QS90"/>
<evidence type="ECO:0000313" key="2">
    <source>
        <dbReference type="EMBL" id="AIU69341.1"/>
    </source>
</evidence>
<gene>
    <name evidence="2" type="ORF">TEU_02715</name>
</gene>
<protein>
    <submittedName>
        <fullName evidence="2">Uncharacterized protein</fullName>
    </submittedName>
</protein>
<keyword evidence="1" id="KW-0812">Transmembrane</keyword>
<sequence length="206" mass="22902">MEEIDELKNVLERVEGKLIAAGKMYGAMNFGIWLAAMAVFYTLYGVFDMSGWASALYWAGAIMVVVPLTARIWRRLEGLYSAVYPDAKERGDKKAAFLIGLPWAIGSIVGWGLIPSLEWVGVSTDARLGVGFLSFIAISIFGMWLLMTRGRGEREMMPSFVLPLLAIPVVWRMETGAVVWAGFVVTAGYSFTVLWYLHSAFKAIER</sequence>
<evidence type="ECO:0000313" key="3">
    <source>
        <dbReference type="Proteomes" id="UP000029980"/>
    </source>
</evidence>
<organism evidence="2 3">
    <name type="scientific">Thermococcus eurythermalis</name>
    <dbReference type="NCBI Taxonomy" id="1505907"/>
    <lineage>
        <taxon>Archaea</taxon>
        <taxon>Methanobacteriati</taxon>
        <taxon>Methanobacteriota</taxon>
        <taxon>Thermococci</taxon>
        <taxon>Thermococcales</taxon>
        <taxon>Thermococcaceae</taxon>
        <taxon>Thermococcus</taxon>
    </lineage>
</organism>
<dbReference type="HOGENOM" id="CLU_1399806_0_0_2"/>
<dbReference type="EMBL" id="CP008887">
    <property type="protein sequence ID" value="AIU69341.1"/>
    <property type="molecule type" value="Genomic_DNA"/>
</dbReference>
<dbReference type="RefSeq" id="WP_050002322.1">
    <property type="nucleotide sequence ID" value="NZ_CP008887.1"/>
</dbReference>
<proteinExistence type="predicted"/>
<dbReference type="GeneID" id="25152345"/>
<evidence type="ECO:0000256" key="1">
    <source>
        <dbReference type="SAM" id="Phobius"/>
    </source>
</evidence>
<dbReference type="STRING" id="1505907.TEU_02715"/>
<reference evidence="2 3" key="1">
    <citation type="journal article" date="2015" name="Int. J. Syst. Evol. Microbiol.">
        <title>Thermococcus eurythermalis sp. nov., a conditional piezophilic hyperthermophilic archaeon with a wide temperature range isolated from an oil-immersed chimney in the Guaymas Basin.</title>
        <authorList>
            <person name="Zhao W."/>
            <person name="Zeng X."/>
            <person name="Xiao X."/>
        </authorList>
    </citation>
    <scope>NUCLEOTIDE SEQUENCE [LARGE SCALE GENOMIC DNA]</scope>
    <source>
        <strain evidence="2 3">A501</strain>
    </source>
</reference>
<keyword evidence="1" id="KW-0472">Membrane</keyword>
<feature type="transmembrane region" description="Helical" evidence="1">
    <location>
        <begin position="56"/>
        <end position="74"/>
    </location>
</feature>
<name>A0A097QS90_9EURY</name>
<dbReference type="Proteomes" id="UP000029980">
    <property type="component" value="Chromosome"/>
</dbReference>
<dbReference type="KEGG" id="teu:TEU_02715"/>